<dbReference type="Gene3D" id="1.10.260.40">
    <property type="entry name" value="lambda repressor-like DNA-binding domains"/>
    <property type="match status" value="1"/>
</dbReference>
<dbReference type="PROSITE" id="PS50943">
    <property type="entry name" value="HTH_CROC1"/>
    <property type="match status" value="1"/>
</dbReference>
<evidence type="ECO:0000259" key="1">
    <source>
        <dbReference type="PROSITE" id="PS50943"/>
    </source>
</evidence>
<protein>
    <recommendedName>
        <fullName evidence="1">HTH cro/C1-type domain-containing protein</fullName>
    </recommendedName>
</protein>
<dbReference type="Pfam" id="PF13443">
    <property type="entry name" value="HTH_26"/>
    <property type="match status" value="1"/>
</dbReference>
<organism evidence="2 3">
    <name type="scientific">Enterococcus alcedinis</name>
    <dbReference type="NCBI Taxonomy" id="1274384"/>
    <lineage>
        <taxon>Bacteria</taxon>
        <taxon>Bacillati</taxon>
        <taxon>Bacillota</taxon>
        <taxon>Bacilli</taxon>
        <taxon>Lactobacillales</taxon>
        <taxon>Enterococcaceae</taxon>
        <taxon>Enterococcus</taxon>
    </lineage>
</organism>
<dbReference type="InterPro" id="IPR001387">
    <property type="entry name" value="Cro/C1-type_HTH"/>
</dbReference>
<reference evidence="2" key="1">
    <citation type="journal article" date="2014" name="Int. J. Syst. Evol. Microbiol.">
        <title>Complete genome sequence of Corynebacterium casei LMG S-19264T (=DSM 44701T), isolated from a smear-ripened cheese.</title>
        <authorList>
            <consortium name="US DOE Joint Genome Institute (JGI-PGF)"/>
            <person name="Walter F."/>
            <person name="Albersmeier A."/>
            <person name="Kalinowski J."/>
            <person name="Ruckert C."/>
        </authorList>
    </citation>
    <scope>NUCLEOTIDE SEQUENCE</scope>
    <source>
        <strain evidence="2">CCM 8433</strain>
    </source>
</reference>
<accession>A0A917JER8</accession>
<dbReference type="InterPro" id="IPR010982">
    <property type="entry name" value="Lambda_DNA-bd_dom_sf"/>
</dbReference>
<proteinExistence type="predicted"/>
<dbReference type="AlphaFoldDB" id="A0A917JER8"/>
<comment type="caution">
    <text evidence="2">The sequence shown here is derived from an EMBL/GenBank/DDBJ whole genome shotgun (WGS) entry which is preliminary data.</text>
</comment>
<dbReference type="RefSeq" id="WP_188366562.1">
    <property type="nucleotide sequence ID" value="NZ_BMDT01000001.1"/>
</dbReference>
<dbReference type="Proteomes" id="UP000622610">
    <property type="component" value="Unassembled WGS sequence"/>
</dbReference>
<keyword evidence="3" id="KW-1185">Reference proteome</keyword>
<name>A0A917JER8_9ENTE</name>
<gene>
    <name evidence="2" type="ORF">GCM10011482_03810</name>
</gene>
<dbReference type="EMBL" id="BMDT01000001">
    <property type="protein sequence ID" value="GGI64727.1"/>
    <property type="molecule type" value="Genomic_DNA"/>
</dbReference>
<evidence type="ECO:0000313" key="3">
    <source>
        <dbReference type="Proteomes" id="UP000622610"/>
    </source>
</evidence>
<evidence type="ECO:0000313" key="2">
    <source>
        <dbReference type="EMBL" id="GGI64727.1"/>
    </source>
</evidence>
<sequence>MERNIIDVVNENMNRYMELNNIKRKHLEKELGSATIQNMLTKKTTNGCSILSLQKIAKALGVKTIDLIEDWSEIEI</sequence>
<reference evidence="2" key="2">
    <citation type="submission" date="2020-09" db="EMBL/GenBank/DDBJ databases">
        <authorList>
            <person name="Sun Q."/>
            <person name="Sedlacek I."/>
        </authorList>
    </citation>
    <scope>NUCLEOTIDE SEQUENCE</scope>
    <source>
        <strain evidence="2">CCM 8433</strain>
    </source>
</reference>
<feature type="domain" description="HTH cro/C1-type" evidence="1">
    <location>
        <begin position="49"/>
        <end position="67"/>
    </location>
</feature>
<dbReference type="GO" id="GO:0003677">
    <property type="term" value="F:DNA binding"/>
    <property type="evidence" value="ECO:0007669"/>
    <property type="project" value="InterPro"/>
</dbReference>